<reference evidence="1" key="1">
    <citation type="submission" date="2021-02" db="EMBL/GenBank/DDBJ databases">
        <authorList>
            <person name="Nowell W R."/>
        </authorList>
    </citation>
    <scope>NUCLEOTIDE SEQUENCE</scope>
</reference>
<accession>A0A819DTN2</accession>
<evidence type="ECO:0000313" key="1">
    <source>
        <dbReference type="EMBL" id="CAF3839270.1"/>
    </source>
</evidence>
<comment type="caution">
    <text evidence="1">The sequence shown here is derived from an EMBL/GenBank/DDBJ whole genome shotgun (WGS) entry which is preliminary data.</text>
</comment>
<evidence type="ECO:0000313" key="2">
    <source>
        <dbReference type="Proteomes" id="UP000663823"/>
    </source>
</evidence>
<organism evidence="1 2">
    <name type="scientific">Rotaria sordida</name>
    <dbReference type="NCBI Taxonomy" id="392033"/>
    <lineage>
        <taxon>Eukaryota</taxon>
        <taxon>Metazoa</taxon>
        <taxon>Spiralia</taxon>
        <taxon>Gnathifera</taxon>
        <taxon>Rotifera</taxon>
        <taxon>Eurotatoria</taxon>
        <taxon>Bdelloidea</taxon>
        <taxon>Philodinida</taxon>
        <taxon>Philodinidae</taxon>
        <taxon>Rotaria</taxon>
    </lineage>
</organism>
<dbReference type="Proteomes" id="UP000663823">
    <property type="component" value="Unassembled WGS sequence"/>
</dbReference>
<dbReference type="EMBL" id="CAJOAX010003158">
    <property type="protein sequence ID" value="CAF3839270.1"/>
    <property type="molecule type" value="Genomic_DNA"/>
</dbReference>
<name>A0A819DTN2_9BILA</name>
<evidence type="ECO:0008006" key="3">
    <source>
        <dbReference type="Google" id="ProtNLM"/>
    </source>
</evidence>
<dbReference type="AlphaFoldDB" id="A0A819DTN2"/>
<sequence length="558" mass="66191">MSITSIENLSNELFYEIFDYFNGCEIYQTFSNLNYRFQQLLNSSSFRFKINFHHSTSIEIFMNNYKQIILLNKDQIFSIHLTSSTHNNQIISLLNIDSSFIHLESLFFSSIELNILTLLLPKLTQLPRFFSLTIDTRQTLKDLSDVYRLIFNLPKLKYIKFSAVEPENIDVTVSLPITTNKQVSTIKYLVIDHPCAFNELFTIISYTSQICHLYFIHKKGSTLKIGNILSITLLNLTHLSIYGDDITFDEFQIFITKIDSKLKVLSITSLSEDMTYLDADRWEEFILKYLPLLQKFYLKYYVFFNNNHETLMYLNKSNRFASSFWIERRWILEAEIDFDTVMYSIGPYKEQWYEYDTQHNIMNFWKKPTKSMRIVLMSFTTEQDFDLLNENICHILTVARIYHLKISKKLFNGALIEILYLLPELNSLQISSVSLSHRRYLSIDEVELDSISKKNQITKVCLDKMFAIEEIYFLIELCPHTTHLKVDFINNMNVELFVRLILTKIVKKSNYQLRLLSFHVAAADDEIIEKLNKTIDYEKLLLDYKIIRILEHIYLQWK</sequence>
<proteinExistence type="predicted"/>
<gene>
    <name evidence="1" type="ORF">OTI717_LOCUS20480</name>
</gene>
<protein>
    <recommendedName>
        <fullName evidence="3">F-box domain-containing protein</fullName>
    </recommendedName>
</protein>